<accession>W4P696</accession>
<reference evidence="1 2" key="1">
    <citation type="journal article" date="2014" name="Genome Announc.">
        <title>Draft Genome Sequences of Three Strains of Bacteroides pyogenes Isolated from a Cat and Swine.</title>
        <authorList>
            <person name="Sakamoto M."/>
            <person name="Oshima K."/>
            <person name="Suda W."/>
            <person name="Kitamura K."/>
            <person name="Iida T."/>
            <person name="Hattori M."/>
            <person name="Ohkuma M."/>
        </authorList>
    </citation>
    <scope>NUCLEOTIDE SEQUENCE [LARGE SCALE GENOMIC DNA]</scope>
    <source>
        <strain evidence="1 2">JCM 6292</strain>
    </source>
</reference>
<evidence type="ECO:0000313" key="2">
    <source>
        <dbReference type="Proteomes" id="UP000018861"/>
    </source>
</evidence>
<protein>
    <submittedName>
        <fullName evidence="1">Uncharacterized protein</fullName>
    </submittedName>
</protein>
<comment type="caution">
    <text evidence="1">The sequence shown here is derived from an EMBL/GenBank/DDBJ whole genome shotgun (WGS) entry which is preliminary data.</text>
</comment>
<name>W4P696_9BACE</name>
<proteinExistence type="predicted"/>
<sequence length="56" mass="6586">MNHLFLSFLNSFILKFLKSLIRTPAIFVTNGELFSLDESNIRKVAKRVNFFQKTFC</sequence>
<dbReference type="AlphaFoldDB" id="W4P696"/>
<gene>
    <name evidence="1" type="ORF">JCM6292_1568</name>
</gene>
<dbReference type="Proteomes" id="UP000018861">
    <property type="component" value="Unassembled WGS sequence"/>
</dbReference>
<organism evidence="1 2">
    <name type="scientific">Bacteroides pyogenes JCM 6292</name>
    <dbReference type="NCBI Taxonomy" id="1235809"/>
    <lineage>
        <taxon>Bacteria</taxon>
        <taxon>Pseudomonadati</taxon>
        <taxon>Bacteroidota</taxon>
        <taxon>Bacteroidia</taxon>
        <taxon>Bacteroidales</taxon>
        <taxon>Bacteroidaceae</taxon>
        <taxon>Bacteroides</taxon>
    </lineage>
</organism>
<evidence type="ECO:0000313" key="1">
    <source>
        <dbReference type="EMBL" id="GAE15312.1"/>
    </source>
</evidence>
<dbReference type="EMBL" id="BAIQ01000014">
    <property type="protein sequence ID" value="GAE15312.1"/>
    <property type="molecule type" value="Genomic_DNA"/>
</dbReference>